<dbReference type="Proteomes" id="UP000198908">
    <property type="component" value="Unassembled WGS sequence"/>
</dbReference>
<proteinExistence type="predicted"/>
<dbReference type="EMBL" id="FMYQ01000028">
    <property type="protein sequence ID" value="SDD90485.1"/>
    <property type="molecule type" value="Genomic_DNA"/>
</dbReference>
<evidence type="ECO:0000313" key="1">
    <source>
        <dbReference type="EMBL" id="SDD90485.1"/>
    </source>
</evidence>
<accession>A0A1G6YLG8</accession>
<dbReference type="STRING" id="416944.SAMN05421548_1285"/>
<reference evidence="2" key="1">
    <citation type="submission" date="2016-09" db="EMBL/GenBank/DDBJ databases">
        <authorList>
            <person name="Varghese N."/>
            <person name="Submissions S."/>
        </authorList>
    </citation>
    <scope>NUCLEOTIDE SEQUENCE [LARGE SCALE GENOMIC DNA]</scope>
    <source>
        <strain evidence="2">TNe-862</strain>
    </source>
</reference>
<gene>
    <name evidence="1" type="ORF">SAMN05421548_1285</name>
</gene>
<evidence type="ECO:0008006" key="3">
    <source>
        <dbReference type="Google" id="ProtNLM"/>
    </source>
</evidence>
<dbReference type="AlphaFoldDB" id="A0A1G6YLG8"/>
<name>A0A1G6YLG8_9BURK</name>
<organism evidence="1 2">
    <name type="scientific">Paraburkholderia lycopersici</name>
    <dbReference type="NCBI Taxonomy" id="416944"/>
    <lineage>
        <taxon>Bacteria</taxon>
        <taxon>Pseudomonadati</taxon>
        <taxon>Pseudomonadota</taxon>
        <taxon>Betaproteobacteria</taxon>
        <taxon>Burkholderiales</taxon>
        <taxon>Burkholderiaceae</taxon>
        <taxon>Paraburkholderia</taxon>
    </lineage>
</organism>
<sequence length="93" mass="10134">MPLPGEFDDGRATLIPDIFPTGYFGTRLAEVRAGNMAVYGAVTACRGLSNSFANGGFDSLGVLTQREPLTHMLEAYRAFDARQPGWIKLKLEP</sequence>
<keyword evidence="2" id="KW-1185">Reference proteome</keyword>
<evidence type="ECO:0000313" key="2">
    <source>
        <dbReference type="Proteomes" id="UP000198908"/>
    </source>
</evidence>
<protein>
    <recommendedName>
        <fullName evidence="3">Zinc-binding dehydrogenase</fullName>
    </recommendedName>
</protein>